<dbReference type="Proteomes" id="UP000799438">
    <property type="component" value="Unassembled WGS sequence"/>
</dbReference>
<accession>A0A6A6BCC6</accession>
<dbReference type="Pfam" id="PF01738">
    <property type="entry name" value="DLH"/>
    <property type="match status" value="1"/>
</dbReference>
<dbReference type="GeneID" id="54301681"/>
<organism evidence="2 3">
    <name type="scientific">Aplosporella prunicola CBS 121167</name>
    <dbReference type="NCBI Taxonomy" id="1176127"/>
    <lineage>
        <taxon>Eukaryota</taxon>
        <taxon>Fungi</taxon>
        <taxon>Dikarya</taxon>
        <taxon>Ascomycota</taxon>
        <taxon>Pezizomycotina</taxon>
        <taxon>Dothideomycetes</taxon>
        <taxon>Dothideomycetes incertae sedis</taxon>
        <taxon>Botryosphaeriales</taxon>
        <taxon>Aplosporellaceae</taxon>
        <taxon>Aplosporella</taxon>
    </lineage>
</organism>
<dbReference type="InterPro" id="IPR029058">
    <property type="entry name" value="AB_hydrolase_fold"/>
</dbReference>
<protein>
    <recommendedName>
        <fullName evidence="1">Dienelactone hydrolase domain-containing protein</fullName>
    </recommendedName>
</protein>
<evidence type="ECO:0000313" key="2">
    <source>
        <dbReference type="EMBL" id="KAF2141872.1"/>
    </source>
</evidence>
<reference evidence="2" key="1">
    <citation type="journal article" date="2020" name="Stud. Mycol.">
        <title>101 Dothideomycetes genomes: a test case for predicting lifestyles and emergence of pathogens.</title>
        <authorList>
            <person name="Haridas S."/>
            <person name="Albert R."/>
            <person name="Binder M."/>
            <person name="Bloem J."/>
            <person name="Labutti K."/>
            <person name="Salamov A."/>
            <person name="Andreopoulos B."/>
            <person name="Baker S."/>
            <person name="Barry K."/>
            <person name="Bills G."/>
            <person name="Bluhm B."/>
            <person name="Cannon C."/>
            <person name="Castanera R."/>
            <person name="Culley D."/>
            <person name="Daum C."/>
            <person name="Ezra D."/>
            <person name="Gonzalez J."/>
            <person name="Henrissat B."/>
            <person name="Kuo A."/>
            <person name="Liang C."/>
            <person name="Lipzen A."/>
            <person name="Lutzoni F."/>
            <person name="Magnuson J."/>
            <person name="Mondo S."/>
            <person name="Nolan M."/>
            <person name="Ohm R."/>
            <person name="Pangilinan J."/>
            <person name="Park H.-J."/>
            <person name="Ramirez L."/>
            <person name="Alfaro M."/>
            <person name="Sun H."/>
            <person name="Tritt A."/>
            <person name="Yoshinaga Y."/>
            <person name="Zwiers L.-H."/>
            <person name="Turgeon B."/>
            <person name="Goodwin S."/>
            <person name="Spatafora J."/>
            <person name="Crous P."/>
            <person name="Grigoriev I."/>
        </authorList>
    </citation>
    <scope>NUCLEOTIDE SEQUENCE</scope>
    <source>
        <strain evidence="2">CBS 121167</strain>
    </source>
</reference>
<evidence type="ECO:0000259" key="1">
    <source>
        <dbReference type="Pfam" id="PF01738"/>
    </source>
</evidence>
<dbReference type="SUPFAM" id="SSF53474">
    <property type="entry name" value="alpha/beta-Hydrolases"/>
    <property type="match status" value="1"/>
</dbReference>
<dbReference type="RefSeq" id="XP_033397584.1">
    <property type="nucleotide sequence ID" value="XM_033544185.1"/>
</dbReference>
<gene>
    <name evidence="2" type="ORF">K452DRAFT_318804</name>
</gene>
<keyword evidence="3" id="KW-1185">Reference proteome</keyword>
<feature type="domain" description="Dienelactone hydrolase" evidence="1">
    <location>
        <begin position="32"/>
        <end position="274"/>
    </location>
</feature>
<dbReference type="GO" id="GO:0016787">
    <property type="term" value="F:hydrolase activity"/>
    <property type="evidence" value="ECO:0007669"/>
    <property type="project" value="InterPro"/>
</dbReference>
<sequence>MSTGVGVSSCCLSGKIQSGQPRGYVKDIAGLTTYISEPENGKTTKTIIFLVDIFGYEFPNVRLLADNYAKAGFYCYIPDVHQADSLPIEFLQTVEPQLPQREQMGVLDKAASTAQTGATLGPWLIRHREAVSKPLIDGFINTVRMIPGTDKVGAIGFCWGGRYAILSAHSSEPGKGVDAAYACHPSLVAIPGDFDPVVKPLSLALGDKDSLLDQKQVEQIQELMGKKTEVPHEIKIYHDQVHGFALRGDWNNENDKKAMDDAEKQGIEWFKKYL</sequence>
<dbReference type="InterPro" id="IPR002925">
    <property type="entry name" value="Dienelactn_hydro"/>
</dbReference>
<dbReference type="EMBL" id="ML995486">
    <property type="protein sequence ID" value="KAF2141872.1"/>
    <property type="molecule type" value="Genomic_DNA"/>
</dbReference>
<dbReference type="Gene3D" id="3.40.50.1820">
    <property type="entry name" value="alpha/beta hydrolase"/>
    <property type="match status" value="1"/>
</dbReference>
<evidence type="ECO:0000313" key="3">
    <source>
        <dbReference type="Proteomes" id="UP000799438"/>
    </source>
</evidence>
<dbReference type="OrthoDB" id="17560at2759"/>
<dbReference type="PANTHER" id="PTHR17630">
    <property type="entry name" value="DIENELACTONE HYDROLASE"/>
    <property type="match status" value="1"/>
</dbReference>
<dbReference type="PANTHER" id="PTHR17630:SF105">
    <property type="entry name" value="DIENELACTONE HYDROLASE FAMILY PROTEIN (AFU_ORTHOLOGUE AFUA_4G08790)"/>
    <property type="match status" value="1"/>
</dbReference>
<proteinExistence type="predicted"/>
<name>A0A6A6BCC6_9PEZI</name>
<dbReference type="AlphaFoldDB" id="A0A6A6BCC6"/>